<accession>A0AAP0QS21</accession>
<feature type="coiled-coil region" evidence="1">
    <location>
        <begin position="13"/>
        <end position="47"/>
    </location>
</feature>
<sequence>MSLTTQSNRQCSLRDKEVECREKAAEIRDLKEKVVRVSSLARQLELQKGELIHQLKLQVSAFDNYAFIPCFALKTNLGGEYQ</sequence>
<gene>
    <name evidence="2" type="ORF">WN944_002305</name>
</gene>
<evidence type="ECO:0000313" key="3">
    <source>
        <dbReference type="Proteomes" id="UP001428341"/>
    </source>
</evidence>
<name>A0AAP0QS21_9ROSI</name>
<keyword evidence="3" id="KW-1185">Reference proteome</keyword>
<evidence type="ECO:0000256" key="1">
    <source>
        <dbReference type="SAM" id="Coils"/>
    </source>
</evidence>
<dbReference type="AlphaFoldDB" id="A0AAP0QS21"/>
<dbReference type="Proteomes" id="UP001428341">
    <property type="component" value="Unassembled WGS sequence"/>
</dbReference>
<proteinExistence type="predicted"/>
<organism evidence="2 3">
    <name type="scientific">Citrus x changshan-huyou</name>
    <dbReference type="NCBI Taxonomy" id="2935761"/>
    <lineage>
        <taxon>Eukaryota</taxon>
        <taxon>Viridiplantae</taxon>
        <taxon>Streptophyta</taxon>
        <taxon>Embryophyta</taxon>
        <taxon>Tracheophyta</taxon>
        <taxon>Spermatophyta</taxon>
        <taxon>Magnoliopsida</taxon>
        <taxon>eudicotyledons</taxon>
        <taxon>Gunneridae</taxon>
        <taxon>Pentapetalae</taxon>
        <taxon>rosids</taxon>
        <taxon>malvids</taxon>
        <taxon>Sapindales</taxon>
        <taxon>Rutaceae</taxon>
        <taxon>Aurantioideae</taxon>
        <taxon>Citrus</taxon>
    </lineage>
</organism>
<reference evidence="2 3" key="1">
    <citation type="submission" date="2024-05" db="EMBL/GenBank/DDBJ databases">
        <title>Haplotype-resolved chromosome-level genome assembly of Huyou (Citrus changshanensis).</title>
        <authorList>
            <person name="Miao C."/>
            <person name="Chen W."/>
            <person name="Wu Y."/>
            <person name="Wang L."/>
            <person name="Zhao S."/>
            <person name="Grierson D."/>
            <person name="Xu C."/>
            <person name="Chen K."/>
        </authorList>
    </citation>
    <scope>NUCLEOTIDE SEQUENCE [LARGE SCALE GENOMIC DNA]</scope>
    <source>
        <strain evidence="2">01-14</strain>
        <tissue evidence="2">Leaf</tissue>
    </source>
</reference>
<comment type="caution">
    <text evidence="2">The sequence shown here is derived from an EMBL/GenBank/DDBJ whole genome shotgun (WGS) entry which is preliminary data.</text>
</comment>
<keyword evidence="1" id="KW-0175">Coiled coil</keyword>
<evidence type="ECO:0000313" key="2">
    <source>
        <dbReference type="EMBL" id="KAK9209936.1"/>
    </source>
</evidence>
<dbReference type="EMBL" id="JBCGBO010000004">
    <property type="protein sequence ID" value="KAK9209936.1"/>
    <property type="molecule type" value="Genomic_DNA"/>
</dbReference>
<protein>
    <submittedName>
        <fullName evidence="2">Uncharacterized protein</fullName>
    </submittedName>
</protein>